<name>A0A9P5V9W4_9FUNG</name>
<sequence length="116" mass="13304">MYPKSSAYDIHATFYHREIKLYTKYRGIFVLGSKALWCIARVKVVIVNLTIIAPIYKPSFFQPVNSGSRDIPNPTRLLFFSKKPLSNSMTAFFLHYIALPAANTCLNLVNELVRFN</sequence>
<accession>A0A9P5V9W4</accession>
<proteinExistence type="predicted"/>
<dbReference type="EMBL" id="JAAAUQ010000561">
    <property type="protein sequence ID" value="KAF9149195.1"/>
    <property type="molecule type" value="Genomic_DNA"/>
</dbReference>
<dbReference type="AlphaFoldDB" id="A0A9P5V9W4"/>
<comment type="caution">
    <text evidence="1">The sequence shown here is derived from an EMBL/GenBank/DDBJ whole genome shotgun (WGS) entry which is preliminary data.</text>
</comment>
<evidence type="ECO:0000313" key="1">
    <source>
        <dbReference type="EMBL" id="KAF9149195.1"/>
    </source>
</evidence>
<reference evidence="1" key="1">
    <citation type="journal article" date="2020" name="Fungal Divers.">
        <title>Resolving the Mortierellaceae phylogeny through synthesis of multi-gene phylogenetics and phylogenomics.</title>
        <authorList>
            <person name="Vandepol N."/>
            <person name="Liber J."/>
            <person name="Desiro A."/>
            <person name="Na H."/>
            <person name="Kennedy M."/>
            <person name="Barry K."/>
            <person name="Grigoriev I.V."/>
            <person name="Miller A.N."/>
            <person name="O'Donnell K."/>
            <person name="Stajich J.E."/>
            <person name="Bonito G."/>
        </authorList>
    </citation>
    <scope>NUCLEOTIDE SEQUENCE</scope>
    <source>
        <strain evidence="1">NRRL 6426</strain>
    </source>
</reference>
<gene>
    <name evidence="1" type="ORF">BG015_009029</name>
</gene>
<dbReference type="Proteomes" id="UP000748756">
    <property type="component" value="Unassembled WGS sequence"/>
</dbReference>
<keyword evidence="2" id="KW-1185">Reference proteome</keyword>
<organism evidence="1 2">
    <name type="scientific">Linnemannia schmuckeri</name>
    <dbReference type="NCBI Taxonomy" id="64567"/>
    <lineage>
        <taxon>Eukaryota</taxon>
        <taxon>Fungi</taxon>
        <taxon>Fungi incertae sedis</taxon>
        <taxon>Mucoromycota</taxon>
        <taxon>Mortierellomycotina</taxon>
        <taxon>Mortierellomycetes</taxon>
        <taxon>Mortierellales</taxon>
        <taxon>Mortierellaceae</taxon>
        <taxon>Linnemannia</taxon>
    </lineage>
</organism>
<protein>
    <submittedName>
        <fullName evidence="1">Uncharacterized protein</fullName>
    </submittedName>
</protein>
<evidence type="ECO:0000313" key="2">
    <source>
        <dbReference type="Proteomes" id="UP000748756"/>
    </source>
</evidence>